<feature type="domain" description="Major facilitator superfamily (MFS) profile" evidence="6">
    <location>
        <begin position="28"/>
        <end position="434"/>
    </location>
</feature>
<dbReference type="STRING" id="67365.GCA_001704635_04306"/>
<reference evidence="7 8" key="1">
    <citation type="submission" date="2013-05" db="EMBL/GenBank/DDBJ databases">
        <title>Genome sequence of Streptomyces sparsogenes DSM 40356.</title>
        <authorList>
            <person name="Coyne S."/>
            <person name="Seebeck F.P."/>
        </authorList>
    </citation>
    <scope>NUCLEOTIDE SEQUENCE [LARGE SCALE GENOMIC DNA]</scope>
    <source>
        <strain evidence="7 8">DSM 40356</strain>
    </source>
</reference>
<dbReference type="SUPFAM" id="SSF103473">
    <property type="entry name" value="MFS general substrate transporter"/>
    <property type="match status" value="1"/>
</dbReference>
<feature type="transmembrane region" description="Helical" evidence="5">
    <location>
        <begin position="152"/>
        <end position="175"/>
    </location>
</feature>
<evidence type="ECO:0000256" key="4">
    <source>
        <dbReference type="ARBA" id="ARBA00023136"/>
    </source>
</evidence>
<comment type="subcellular location">
    <subcellularLocation>
        <location evidence="1">Cell membrane</location>
        <topology evidence="1">Multi-pass membrane protein</topology>
    </subcellularLocation>
</comment>
<keyword evidence="2 5" id="KW-0812">Transmembrane</keyword>
<dbReference type="InterPro" id="IPR036259">
    <property type="entry name" value="MFS_trans_sf"/>
</dbReference>
<dbReference type="CDD" id="cd17316">
    <property type="entry name" value="MFS_SV2_like"/>
    <property type="match status" value="1"/>
</dbReference>
<feature type="transmembrane region" description="Helical" evidence="5">
    <location>
        <begin position="181"/>
        <end position="203"/>
    </location>
</feature>
<evidence type="ECO:0000256" key="1">
    <source>
        <dbReference type="ARBA" id="ARBA00004651"/>
    </source>
</evidence>
<feature type="transmembrane region" description="Helical" evidence="5">
    <location>
        <begin position="410"/>
        <end position="430"/>
    </location>
</feature>
<keyword evidence="8" id="KW-1185">Reference proteome</keyword>
<feature type="transmembrane region" description="Helical" evidence="5">
    <location>
        <begin position="375"/>
        <end position="398"/>
    </location>
</feature>
<keyword evidence="3 5" id="KW-1133">Transmembrane helix</keyword>
<dbReference type="EMBL" id="ASQP01000321">
    <property type="protein sequence ID" value="OMI36776.1"/>
    <property type="molecule type" value="Genomic_DNA"/>
</dbReference>
<dbReference type="Proteomes" id="UP000186168">
    <property type="component" value="Unassembled WGS sequence"/>
</dbReference>
<name>A0A1R1SEV1_9ACTN</name>
<feature type="transmembrane region" description="Helical" evidence="5">
    <location>
        <begin position="62"/>
        <end position="82"/>
    </location>
</feature>
<feature type="transmembrane region" description="Helical" evidence="5">
    <location>
        <begin position="344"/>
        <end position="363"/>
    </location>
</feature>
<dbReference type="PANTHER" id="PTHR23508:SF10">
    <property type="entry name" value="CARBOXYLIC ACID TRANSPORTER PROTEIN HOMOLOG"/>
    <property type="match status" value="1"/>
</dbReference>
<evidence type="ECO:0000313" key="7">
    <source>
        <dbReference type="EMBL" id="OMI36776.1"/>
    </source>
</evidence>
<feature type="transmembrane region" description="Helical" evidence="5">
    <location>
        <begin position="94"/>
        <end position="112"/>
    </location>
</feature>
<protein>
    <submittedName>
        <fullName evidence="7">Major facilitator transporter</fullName>
    </submittedName>
</protein>
<accession>A0A1R1SEV1</accession>
<feature type="transmembrane region" description="Helical" evidence="5">
    <location>
        <begin position="294"/>
        <end position="312"/>
    </location>
</feature>
<sequence>MSTSAHHSTSATSVAYEDAPLTRFHIRVAIAGTGGQFSDGFILGIIGIVIASATKVLDLSPLWVGLLGAATLTGLFVGAVIVGPLADRIGRRQIFAWDMLLFAILSAAQFFVQSATQLLILRLLLGLVLGADYVVSKSLVTEHAPRHVRGRLMSLLAVAWSAGYVFAYLVGFLLSGTSDDAWRYMLAISAIPALLILGLRLGVPEAPLWLTRKGRDDEAAAIVRKHLGDYVRPPLRVEAAPKRGMRTLFGPAYRRRTAVGALFYVCQVIPFFALGTFTPQVMGSLGVTSKLGAGALYNVFLLAGAIVGLLLIDRISRRFFLISTFLVGGALLAGLTVFADLSPVIAVVLFTAFAFVLAAAVNLEFVYPPELFPTAVRASGVGIAVAASRIGSAGSTFLLPLVADSYGMKAALAGCVVVLLAGALVCWAWAPETSTETLSEIDDDTPRAA</sequence>
<evidence type="ECO:0000256" key="2">
    <source>
        <dbReference type="ARBA" id="ARBA00022692"/>
    </source>
</evidence>
<feature type="transmembrane region" description="Helical" evidence="5">
    <location>
        <begin position="261"/>
        <end position="282"/>
    </location>
</feature>
<dbReference type="InterPro" id="IPR005828">
    <property type="entry name" value="MFS_sugar_transport-like"/>
</dbReference>
<feature type="transmembrane region" description="Helical" evidence="5">
    <location>
        <begin position="28"/>
        <end position="50"/>
    </location>
</feature>
<keyword evidence="4 5" id="KW-0472">Membrane</keyword>
<dbReference type="PANTHER" id="PTHR23508">
    <property type="entry name" value="CARBOXYLIC ACID TRANSPORTER PROTEIN HOMOLOG"/>
    <property type="match status" value="1"/>
</dbReference>
<dbReference type="GO" id="GO:0005886">
    <property type="term" value="C:plasma membrane"/>
    <property type="evidence" value="ECO:0007669"/>
    <property type="project" value="UniProtKB-SubCell"/>
</dbReference>
<organism evidence="7 8">
    <name type="scientific">Streptomyces sparsogenes DSM 40356</name>
    <dbReference type="NCBI Taxonomy" id="1331668"/>
    <lineage>
        <taxon>Bacteria</taxon>
        <taxon>Bacillati</taxon>
        <taxon>Actinomycetota</taxon>
        <taxon>Actinomycetes</taxon>
        <taxon>Kitasatosporales</taxon>
        <taxon>Streptomycetaceae</taxon>
        <taxon>Streptomyces</taxon>
    </lineage>
</organism>
<dbReference type="AlphaFoldDB" id="A0A1R1SEV1"/>
<proteinExistence type="predicted"/>
<evidence type="ECO:0000313" key="8">
    <source>
        <dbReference type="Proteomes" id="UP000186168"/>
    </source>
</evidence>
<dbReference type="GO" id="GO:0046943">
    <property type="term" value="F:carboxylic acid transmembrane transporter activity"/>
    <property type="evidence" value="ECO:0007669"/>
    <property type="project" value="TreeGrafter"/>
</dbReference>
<feature type="transmembrane region" description="Helical" evidence="5">
    <location>
        <begin position="118"/>
        <end position="140"/>
    </location>
</feature>
<evidence type="ECO:0000256" key="5">
    <source>
        <dbReference type="SAM" id="Phobius"/>
    </source>
</evidence>
<dbReference type="Gene3D" id="1.20.1250.20">
    <property type="entry name" value="MFS general substrate transporter like domains"/>
    <property type="match status" value="1"/>
</dbReference>
<dbReference type="PROSITE" id="PS50850">
    <property type="entry name" value="MFS"/>
    <property type="match status" value="1"/>
</dbReference>
<evidence type="ECO:0000256" key="3">
    <source>
        <dbReference type="ARBA" id="ARBA00022989"/>
    </source>
</evidence>
<feature type="transmembrane region" description="Helical" evidence="5">
    <location>
        <begin position="319"/>
        <end position="338"/>
    </location>
</feature>
<dbReference type="Pfam" id="PF00083">
    <property type="entry name" value="Sugar_tr"/>
    <property type="match status" value="1"/>
</dbReference>
<gene>
    <name evidence="7" type="ORF">SPAR_23716</name>
</gene>
<evidence type="ECO:0000259" key="6">
    <source>
        <dbReference type="PROSITE" id="PS50850"/>
    </source>
</evidence>
<comment type="caution">
    <text evidence="7">The sequence shown here is derived from an EMBL/GenBank/DDBJ whole genome shotgun (WGS) entry which is preliminary data.</text>
</comment>
<dbReference type="InterPro" id="IPR020846">
    <property type="entry name" value="MFS_dom"/>
</dbReference>